<keyword evidence="2 6" id="KW-0812">Transmembrane</keyword>
<evidence type="ECO:0000256" key="4">
    <source>
        <dbReference type="ARBA" id="ARBA00023136"/>
    </source>
</evidence>
<feature type="region of interest" description="Disordered" evidence="5">
    <location>
        <begin position="1"/>
        <end position="40"/>
    </location>
</feature>
<evidence type="ECO:0000313" key="8">
    <source>
        <dbReference type="EMBL" id="KAJ8791922.1"/>
    </source>
</evidence>
<dbReference type="InterPro" id="IPR018045">
    <property type="entry name" value="S04_transporter_CS"/>
</dbReference>
<name>A0AB34HKA3_ESCRO</name>
<comment type="caution">
    <text evidence="8">The sequence shown here is derived from an EMBL/GenBank/DDBJ whole genome shotgun (WGS) entry which is preliminary data.</text>
</comment>
<dbReference type="InterPro" id="IPR001902">
    <property type="entry name" value="SLC26A/SulP_fam"/>
</dbReference>
<sequence length="902" mass="96710">MPRVSEDRPRTHSTASSNGDIQVRGPFQTEGHTGTAVHNAGNGAEEARLPCGAATAEPRTAGGAGEPELSNWDPPVANLVSVRLRCSHARAQALLLQYFPVLAWLPQYPVRDWLLGDLLSGLSVAIMQLPQDPGLQVYIATIPPPGLAYALLAGLPPVFGLYSSFYPVFIYFLFGTSRHISVGEWSQEDAHIPHGGQGTFAVMSVMVGSVTESLAPDEAFLQASNSTVDVAARDAARVQVASTLSVLVGLFQVGLGLVHFGFVVTYLSEPLVRAYTTAASVQVFVSQLKYVFGLHLSSRSGPLSLIYTVLEVCWKLPQTVVGTMVTAVVAGVVLVLVKLLNDKLRRQLPMPLPGELLTVRILVSLQASLFTPKVISPSPLTVVPAPTSPDSVLSPQLIGATGISYGVGLQHRFGVDVVGKIPAGLVPPVAPSPQLFARLVGNAFAIAVVGFAIAISLGKIFALRHGYRVDSNQELVALGLSNLIGGIFQCFPVSCSMSRSLVQESTGGNTQVAGAISSLFILIIIVKLGELFQDLPKAVLAAAIIVNLKGMLMQFTDIHSLWKANRVDLLIWLVTFVATILLNLDLGLAVAVVFSLLLVVVRTQLPHYSVLGQVPDTDIYRDVAEYSEAREVPGVKVFRSSATMYFANAELYSDTLKQRCGVNVDHLISQKKKLLRKQELKLKRLQKENKLPKQAGALLTPPAAASKGTSISINVNTSVTDIESNDVEGSKAKQVSAGTELEDTAARGQEDAKAPDMSSLKTLGLPQPDFHSLILDLSSLSFVDTVCLKSLKNIFRDFREIEVEVYMAACHSPVVTQLEVGHFFDASITKQHLFASVHDAVIFALQHPRSSPVNPVLPSAPVSSAVKWLESELLLRNDLFSGTPDKVQSRPGATGQPLEGVV</sequence>
<feature type="region of interest" description="Disordered" evidence="5">
    <location>
        <begin position="725"/>
        <end position="755"/>
    </location>
</feature>
<dbReference type="GO" id="GO:0016020">
    <property type="term" value="C:membrane"/>
    <property type="evidence" value="ECO:0007669"/>
    <property type="project" value="UniProtKB-SubCell"/>
</dbReference>
<proteinExistence type="predicted"/>
<dbReference type="InterPro" id="IPR036513">
    <property type="entry name" value="STAS_dom_sf"/>
</dbReference>
<dbReference type="PROSITE" id="PS50801">
    <property type="entry name" value="STAS"/>
    <property type="match status" value="1"/>
</dbReference>
<feature type="transmembrane region" description="Helical" evidence="6">
    <location>
        <begin position="443"/>
        <end position="463"/>
    </location>
</feature>
<dbReference type="Pfam" id="PF01740">
    <property type="entry name" value="STAS"/>
    <property type="match status" value="1"/>
</dbReference>
<dbReference type="NCBIfam" id="TIGR00815">
    <property type="entry name" value="sulP"/>
    <property type="match status" value="1"/>
</dbReference>
<feature type="transmembrane region" description="Helical" evidence="6">
    <location>
        <begin position="475"/>
        <end position="494"/>
    </location>
</feature>
<dbReference type="InterPro" id="IPR002645">
    <property type="entry name" value="STAS_dom"/>
</dbReference>
<organism evidence="8 9">
    <name type="scientific">Eschrichtius robustus</name>
    <name type="common">California gray whale</name>
    <name type="synonym">Eschrichtius gibbosus</name>
    <dbReference type="NCBI Taxonomy" id="9764"/>
    <lineage>
        <taxon>Eukaryota</taxon>
        <taxon>Metazoa</taxon>
        <taxon>Chordata</taxon>
        <taxon>Craniata</taxon>
        <taxon>Vertebrata</taxon>
        <taxon>Euteleostomi</taxon>
        <taxon>Mammalia</taxon>
        <taxon>Eutheria</taxon>
        <taxon>Laurasiatheria</taxon>
        <taxon>Artiodactyla</taxon>
        <taxon>Whippomorpha</taxon>
        <taxon>Cetacea</taxon>
        <taxon>Mysticeti</taxon>
        <taxon>Eschrichtiidae</taxon>
        <taxon>Eschrichtius</taxon>
    </lineage>
</organism>
<protein>
    <recommendedName>
        <fullName evidence="7">STAS domain-containing protein</fullName>
    </recommendedName>
</protein>
<feature type="transmembrane region" description="Helical" evidence="6">
    <location>
        <begin position="538"/>
        <end position="558"/>
    </location>
</feature>
<evidence type="ECO:0000256" key="6">
    <source>
        <dbReference type="SAM" id="Phobius"/>
    </source>
</evidence>
<dbReference type="AlphaFoldDB" id="A0AB34HKA3"/>
<dbReference type="Pfam" id="PF00916">
    <property type="entry name" value="Sulfate_transp"/>
    <property type="match status" value="1"/>
</dbReference>
<feature type="domain" description="STAS" evidence="7">
    <location>
        <begin position="625"/>
        <end position="844"/>
    </location>
</feature>
<evidence type="ECO:0000259" key="7">
    <source>
        <dbReference type="PROSITE" id="PS50801"/>
    </source>
</evidence>
<feature type="compositionally biased region" description="Basic and acidic residues" evidence="5">
    <location>
        <begin position="1"/>
        <end position="10"/>
    </location>
</feature>
<dbReference type="GO" id="GO:0008271">
    <property type="term" value="F:secondary active sulfate transmembrane transporter activity"/>
    <property type="evidence" value="ECO:0007669"/>
    <property type="project" value="InterPro"/>
</dbReference>
<dbReference type="PROSITE" id="PS01130">
    <property type="entry name" value="SLC26A"/>
    <property type="match status" value="1"/>
</dbReference>
<evidence type="ECO:0000313" key="9">
    <source>
        <dbReference type="Proteomes" id="UP001159641"/>
    </source>
</evidence>
<dbReference type="Gene3D" id="3.30.750.24">
    <property type="entry name" value="STAS domain"/>
    <property type="match status" value="1"/>
</dbReference>
<feature type="transmembrane region" description="Helical" evidence="6">
    <location>
        <begin position="506"/>
        <end position="526"/>
    </location>
</feature>
<dbReference type="PANTHER" id="PTHR11814">
    <property type="entry name" value="SULFATE TRANSPORTER"/>
    <property type="match status" value="1"/>
</dbReference>
<feature type="transmembrane region" description="Helical" evidence="6">
    <location>
        <begin position="243"/>
        <end position="267"/>
    </location>
</feature>
<gene>
    <name evidence="8" type="ORF">J1605_004147</name>
</gene>
<dbReference type="EMBL" id="JAIQCJ010001183">
    <property type="protein sequence ID" value="KAJ8791922.1"/>
    <property type="molecule type" value="Genomic_DNA"/>
</dbReference>
<evidence type="ECO:0000256" key="5">
    <source>
        <dbReference type="SAM" id="MobiDB-lite"/>
    </source>
</evidence>
<feature type="transmembrane region" description="Helical" evidence="6">
    <location>
        <begin position="149"/>
        <end position="174"/>
    </location>
</feature>
<comment type="subcellular location">
    <subcellularLocation>
        <location evidence="1">Membrane</location>
        <topology evidence="1">Multi-pass membrane protein</topology>
    </subcellularLocation>
</comment>
<keyword evidence="4 6" id="KW-0472">Membrane</keyword>
<keyword evidence="9" id="KW-1185">Reference proteome</keyword>
<dbReference type="SUPFAM" id="SSF52091">
    <property type="entry name" value="SpoIIaa-like"/>
    <property type="match status" value="1"/>
</dbReference>
<feature type="compositionally biased region" description="Basic and acidic residues" evidence="5">
    <location>
        <begin position="744"/>
        <end position="754"/>
    </location>
</feature>
<feature type="transmembrane region" description="Helical" evidence="6">
    <location>
        <begin position="320"/>
        <end position="340"/>
    </location>
</feature>
<feature type="transmembrane region" description="Helical" evidence="6">
    <location>
        <begin position="570"/>
        <end position="601"/>
    </location>
</feature>
<dbReference type="InterPro" id="IPR011547">
    <property type="entry name" value="SLC26A/SulP_dom"/>
</dbReference>
<evidence type="ECO:0000256" key="1">
    <source>
        <dbReference type="ARBA" id="ARBA00004141"/>
    </source>
</evidence>
<accession>A0AB34HKA3</accession>
<evidence type="ECO:0000256" key="3">
    <source>
        <dbReference type="ARBA" id="ARBA00022989"/>
    </source>
</evidence>
<dbReference type="Proteomes" id="UP001159641">
    <property type="component" value="Unassembled WGS sequence"/>
</dbReference>
<evidence type="ECO:0000256" key="2">
    <source>
        <dbReference type="ARBA" id="ARBA00022692"/>
    </source>
</evidence>
<keyword evidence="3 6" id="KW-1133">Transmembrane helix</keyword>
<reference evidence="8 9" key="1">
    <citation type="submission" date="2022-11" db="EMBL/GenBank/DDBJ databases">
        <title>Whole genome sequence of Eschrichtius robustus ER-17-0199.</title>
        <authorList>
            <person name="Bruniche-Olsen A."/>
            <person name="Black A.N."/>
            <person name="Fields C.J."/>
            <person name="Walden K."/>
            <person name="Dewoody J.A."/>
        </authorList>
    </citation>
    <scope>NUCLEOTIDE SEQUENCE [LARGE SCALE GENOMIC DNA]</scope>
    <source>
        <strain evidence="8">ER-17-0199</strain>
        <tissue evidence="8">Blubber</tissue>
    </source>
</reference>